<keyword evidence="3" id="KW-0813">Transport</keyword>
<dbReference type="PANTHER" id="PTHR32024">
    <property type="entry name" value="TRK SYSTEM POTASSIUM UPTAKE PROTEIN TRKG-RELATED"/>
    <property type="match status" value="1"/>
</dbReference>
<evidence type="ECO:0000256" key="2">
    <source>
        <dbReference type="ARBA" id="ARBA00009137"/>
    </source>
</evidence>
<dbReference type="Pfam" id="PF02386">
    <property type="entry name" value="TrkH"/>
    <property type="match status" value="1"/>
</dbReference>
<evidence type="ECO:0000256" key="6">
    <source>
        <dbReference type="ARBA" id="ARBA00022989"/>
    </source>
</evidence>
<proteinExistence type="inferred from homology"/>
<sequence>MGKYSAMQFAVRPAVVGRLLANMYGILALLTIVPGLLAALTGSVAAPAYGVVVLILGLLWLLARSLPDPERVQKNEALVVVALLFTSSSLLLALPLMSYGIPFIDAWFEAVSGVTTTGLSTLQITDRPVAFLFGRAWMQWVGGIGVVVLALALFVRPGVSASRLGFSDREMDDVVGGTRAHARRVIIIYLVITAVGITALLVAGSSLIDAIVHCMAAISTGGFANYQSSLAGISAPQLWVINGLCLAGAVSFHLYYRSILHTRREELLDNQLYALLVVLVLSTTLVWVVSRLVGLQASPQDLITLTISAQTTAGFSTMDLAALPPAVILVLCTFMAVGGGAGSTAGGIKLDRALLMLQVAYRTLLRSSVTEQVHVRGEKGVEASRVEEAVALIFWFLLVVLLSWLVFLACGYSPMHSLFEVISATATVGLSAGLTSADLPAALKALLCFNMLLGRLEIVAMLILFAPRSWFGRRRALHGRKH</sequence>
<evidence type="ECO:0000313" key="11">
    <source>
        <dbReference type="Proteomes" id="UP000295554"/>
    </source>
</evidence>
<dbReference type="OrthoDB" id="9810952at2"/>
<dbReference type="AlphaFoldDB" id="A0A4V2ZX92"/>
<evidence type="ECO:0000256" key="5">
    <source>
        <dbReference type="ARBA" id="ARBA00022692"/>
    </source>
</evidence>
<keyword evidence="11" id="KW-1185">Reference proteome</keyword>
<organism evidence="10 11">
    <name type="scientific">Seongchinamella unica</name>
    <dbReference type="NCBI Taxonomy" id="2547392"/>
    <lineage>
        <taxon>Bacteria</taxon>
        <taxon>Pseudomonadati</taxon>
        <taxon>Pseudomonadota</taxon>
        <taxon>Gammaproteobacteria</taxon>
        <taxon>Cellvibrionales</taxon>
        <taxon>Halieaceae</taxon>
        <taxon>Seongchinamella</taxon>
    </lineage>
</organism>
<feature type="transmembrane region" description="Helical" evidence="9">
    <location>
        <begin position="272"/>
        <end position="290"/>
    </location>
</feature>
<protein>
    <submittedName>
        <fullName evidence="10">TrkH family potassium uptake protein</fullName>
    </submittedName>
</protein>
<feature type="transmembrane region" description="Helical" evidence="9">
    <location>
        <begin position="326"/>
        <end position="348"/>
    </location>
</feature>
<keyword evidence="6 9" id="KW-1133">Transmembrane helix</keyword>
<accession>A0A4V2ZX92</accession>
<keyword evidence="8 9" id="KW-0472">Membrane</keyword>
<dbReference type="EMBL" id="SMSE01000003">
    <property type="protein sequence ID" value="TDG12683.1"/>
    <property type="molecule type" value="Genomic_DNA"/>
</dbReference>
<feature type="transmembrane region" description="Helical" evidence="9">
    <location>
        <begin position="137"/>
        <end position="155"/>
    </location>
</feature>
<dbReference type="PANTHER" id="PTHR32024:SF2">
    <property type="entry name" value="TRK SYSTEM POTASSIUM UPTAKE PROTEIN TRKG-RELATED"/>
    <property type="match status" value="1"/>
</dbReference>
<feature type="transmembrane region" description="Helical" evidence="9">
    <location>
        <begin position="238"/>
        <end position="260"/>
    </location>
</feature>
<keyword evidence="4" id="KW-1003">Cell membrane</keyword>
<feature type="transmembrane region" description="Helical" evidence="9">
    <location>
        <begin position="21"/>
        <end position="40"/>
    </location>
</feature>
<dbReference type="GO" id="GO:0005886">
    <property type="term" value="C:plasma membrane"/>
    <property type="evidence" value="ECO:0007669"/>
    <property type="project" value="UniProtKB-SubCell"/>
</dbReference>
<feature type="transmembrane region" description="Helical" evidence="9">
    <location>
        <begin position="389"/>
        <end position="409"/>
    </location>
</feature>
<keyword evidence="7" id="KW-0406">Ion transport</keyword>
<dbReference type="Proteomes" id="UP000295554">
    <property type="component" value="Unassembled WGS sequence"/>
</dbReference>
<dbReference type="InterPro" id="IPR003445">
    <property type="entry name" value="Cat_transpt"/>
</dbReference>
<feature type="transmembrane region" description="Helical" evidence="9">
    <location>
        <begin position="186"/>
        <end position="218"/>
    </location>
</feature>
<comment type="subcellular location">
    <subcellularLocation>
        <location evidence="1">Cell membrane</location>
        <topology evidence="1">Multi-pass membrane protein</topology>
    </subcellularLocation>
</comment>
<dbReference type="GO" id="GO:0008324">
    <property type="term" value="F:monoatomic cation transmembrane transporter activity"/>
    <property type="evidence" value="ECO:0007669"/>
    <property type="project" value="InterPro"/>
</dbReference>
<comment type="similarity">
    <text evidence="2">Belongs to the TrkH potassium transport family.</text>
</comment>
<comment type="caution">
    <text evidence="10">The sequence shown here is derived from an EMBL/GenBank/DDBJ whole genome shotgun (WGS) entry which is preliminary data.</text>
</comment>
<name>A0A4V2ZX92_9GAMM</name>
<feature type="transmembrane region" description="Helical" evidence="9">
    <location>
        <begin position="441"/>
        <end position="465"/>
    </location>
</feature>
<evidence type="ECO:0000313" key="10">
    <source>
        <dbReference type="EMBL" id="TDG12683.1"/>
    </source>
</evidence>
<evidence type="ECO:0000256" key="3">
    <source>
        <dbReference type="ARBA" id="ARBA00022448"/>
    </source>
</evidence>
<evidence type="ECO:0000256" key="8">
    <source>
        <dbReference type="ARBA" id="ARBA00023136"/>
    </source>
</evidence>
<dbReference type="GO" id="GO:0030001">
    <property type="term" value="P:metal ion transport"/>
    <property type="evidence" value="ECO:0007669"/>
    <property type="project" value="UniProtKB-ARBA"/>
</dbReference>
<feature type="transmembrane region" description="Helical" evidence="9">
    <location>
        <begin position="78"/>
        <end position="101"/>
    </location>
</feature>
<keyword evidence="5 9" id="KW-0812">Transmembrane</keyword>
<reference evidence="10 11" key="1">
    <citation type="submission" date="2019-03" db="EMBL/GenBank/DDBJ databases">
        <title>Seongchinamella monodicae gen. nov., sp. nov., a novel member of the Gammaproteobacteria isolated from a tidal mudflat of beach.</title>
        <authorList>
            <person name="Yang H.G."/>
            <person name="Kang J.W."/>
            <person name="Lee S.D."/>
        </authorList>
    </citation>
    <scope>NUCLEOTIDE SEQUENCE [LARGE SCALE GENOMIC DNA]</scope>
    <source>
        <strain evidence="10 11">GH4-78</strain>
    </source>
</reference>
<gene>
    <name evidence="10" type="ORF">E2F43_13970</name>
</gene>
<feature type="transmembrane region" description="Helical" evidence="9">
    <location>
        <begin position="46"/>
        <end position="66"/>
    </location>
</feature>
<evidence type="ECO:0000256" key="1">
    <source>
        <dbReference type="ARBA" id="ARBA00004651"/>
    </source>
</evidence>
<evidence type="ECO:0000256" key="9">
    <source>
        <dbReference type="SAM" id="Phobius"/>
    </source>
</evidence>
<evidence type="ECO:0000256" key="4">
    <source>
        <dbReference type="ARBA" id="ARBA00022475"/>
    </source>
</evidence>
<evidence type="ECO:0000256" key="7">
    <source>
        <dbReference type="ARBA" id="ARBA00023065"/>
    </source>
</evidence>